<evidence type="ECO:0000313" key="4">
    <source>
        <dbReference type="Proteomes" id="UP000010798"/>
    </source>
</evidence>
<gene>
    <name evidence="3" type="ordered locus">Sinac_4202</name>
</gene>
<sequence length="179" mass="18616">MSDELDFLDGLEPDPPPSLGRAVPTPTPYPVAPAVVPVKSHDALKFGAILVFCAVCSLGSGLLFAWLLSERGDRPSPGGYDPRFVAVGKAYLGDLGSAYGLAWEDGAKILDAGQTIDMALDTTAKAWEANRKAAFNARITPELSKVVAQGKDAASVTSDDRAALAKAYRGLAKGLGGGR</sequence>
<dbReference type="Proteomes" id="UP000010798">
    <property type="component" value="Chromosome"/>
</dbReference>
<evidence type="ECO:0000256" key="1">
    <source>
        <dbReference type="SAM" id="MobiDB-lite"/>
    </source>
</evidence>
<keyword evidence="2" id="KW-0812">Transmembrane</keyword>
<dbReference type="RefSeq" id="WP_015247534.1">
    <property type="nucleotide sequence ID" value="NC_019892.1"/>
</dbReference>
<feature type="transmembrane region" description="Helical" evidence="2">
    <location>
        <begin position="46"/>
        <end position="68"/>
    </location>
</feature>
<reference evidence="3 4" key="1">
    <citation type="submission" date="2012-02" db="EMBL/GenBank/DDBJ databases">
        <title>Complete sequence of chromosome of Singulisphaera acidiphila DSM 18658.</title>
        <authorList>
            <consortium name="US DOE Joint Genome Institute (JGI-PGF)"/>
            <person name="Lucas S."/>
            <person name="Copeland A."/>
            <person name="Lapidus A."/>
            <person name="Glavina del Rio T."/>
            <person name="Dalin E."/>
            <person name="Tice H."/>
            <person name="Bruce D."/>
            <person name="Goodwin L."/>
            <person name="Pitluck S."/>
            <person name="Peters L."/>
            <person name="Ovchinnikova G."/>
            <person name="Chertkov O."/>
            <person name="Kyrpides N."/>
            <person name="Mavromatis K."/>
            <person name="Ivanova N."/>
            <person name="Brettin T."/>
            <person name="Detter J.C."/>
            <person name="Han C."/>
            <person name="Larimer F."/>
            <person name="Land M."/>
            <person name="Hauser L."/>
            <person name="Markowitz V."/>
            <person name="Cheng J.-F."/>
            <person name="Hugenholtz P."/>
            <person name="Woyke T."/>
            <person name="Wu D."/>
            <person name="Tindall B."/>
            <person name="Pomrenke H."/>
            <person name="Brambilla E."/>
            <person name="Klenk H.-P."/>
            <person name="Eisen J.A."/>
        </authorList>
    </citation>
    <scope>NUCLEOTIDE SEQUENCE [LARGE SCALE GENOMIC DNA]</scope>
    <source>
        <strain evidence="4">ATCC BAA-1392 / DSM 18658 / VKM B-2454 / MOB10</strain>
    </source>
</reference>
<keyword evidence="2" id="KW-1133">Transmembrane helix</keyword>
<evidence type="ECO:0000256" key="2">
    <source>
        <dbReference type="SAM" id="Phobius"/>
    </source>
</evidence>
<dbReference type="STRING" id="886293.Sinac_4202"/>
<evidence type="ECO:0000313" key="3">
    <source>
        <dbReference type="EMBL" id="AGA28406.1"/>
    </source>
</evidence>
<keyword evidence="2" id="KW-0472">Membrane</keyword>
<dbReference type="KEGG" id="saci:Sinac_4202"/>
<feature type="compositionally biased region" description="Acidic residues" evidence="1">
    <location>
        <begin position="1"/>
        <end position="12"/>
    </location>
</feature>
<dbReference type="AlphaFoldDB" id="L0DIE7"/>
<feature type="region of interest" description="Disordered" evidence="1">
    <location>
        <begin position="1"/>
        <end position="24"/>
    </location>
</feature>
<accession>L0DIE7</accession>
<name>L0DIE7_SINAD</name>
<protein>
    <submittedName>
        <fullName evidence="3">Uncharacterized protein</fullName>
    </submittedName>
</protein>
<organism evidence="3 4">
    <name type="scientific">Singulisphaera acidiphila (strain ATCC BAA-1392 / DSM 18658 / VKM B-2454 / MOB10)</name>
    <dbReference type="NCBI Taxonomy" id="886293"/>
    <lineage>
        <taxon>Bacteria</taxon>
        <taxon>Pseudomonadati</taxon>
        <taxon>Planctomycetota</taxon>
        <taxon>Planctomycetia</taxon>
        <taxon>Isosphaerales</taxon>
        <taxon>Isosphaeraceae</taxon>
        <taxon>Singulisphaera</taxon>
    </lineage>
</organism>
<keyword evidence="4" id="KW-1185">Reference proteome</keyword>
<dbReference type="HOGENOM" id="CLU_1502495_0_0_0"/>
<dbReference type="OrthoDB" id="9911223at2"/>
<proteinExistence type="predicted"/>
<dbReference type="EMBL" id="CP003364">
    <property type="protein sequence ID" value="AGA28406.1"/>
    <property type="molecule type" value="Genomic_DNA"/>
</dbReference>